<name>A0A7V4DH95_9BACT</name>
<dbReference type="PANTHER" id="PTHR37423:SF2">
    <property type="entry name" value="MEMBRANE-BOUND LYTIC MUREIN TRANSGLYCOSYLASE C"/>
    <property type="match status" value="1"/>
</dbReference>
<dbReference type="InterPro" id="IPR008258">
    <property type="entry name" value="Transglycosylase_SLT_dom_1"/>
</dbReference>
<dbReference type="CDD" id="cd00254">
    <property type="entry name" value="LT-like"/>
    <property type="match status" value="1"/>
</dbReference>
<dbReference type="PANTHER" id="PTHR37423">
    <property type="entry name" value="SOLUBLE LYTIC MUREIN TRANSGLYCOSYLASE-RELATED"/>
    <property type="match status" value="1"/>
</dbReference>
<evidence type="ECO:0000313" key="3">
    <source>
        <dbReference type="EMBL" id="HGI75035.1"/>
    </source>
</evidence>
<dbReference type="InterPro" id="IPR023346">
    <property type="entry name" value="Lysozyme-like_dom_sf"/>
</dbReference>
<proteinExistence type="inferred from homology"/>
<organism evidence="3">
    <name type="scientific">Candidatus Caldatribacterium californiense</name>
    <dbReference type="NCBI Taxonomy" id="1454726"/>
    <lineage>
        <taxon>Bacteria</taxon>
        <taxon>Pseudomonadati</taxon>
        <taxon>Atribacterota</taxon>
        <taxon>Atribacteria</taxon>
        <taxon>Atribacterales</taxon>
        <taxon>Candidatus Caldatribacteriaceae</taxon>
        <taxon>Candidatus Caldatribacterium</taxon>
    </lineage>
</organism>
<protein>
    <submittedName>
        <fullName evidence="3">Lytic transglycosylase domain-containing protein</fullName>
    </submittedName>
</protein>
<evidence type="ECO:0000256" key="1">
    <source>
        <dbReference type="ARBA" id="ARBA00007734"/>
    </source>
</evidence>
<evidence type="ECO:0000259" key="2">
    <source>
        <dbReference type="Pfam" id="PF01464"/>
    </source>
</evidence>
<sequence>MFGNVARVLSRIQEIERRFGVRSPGRVETRAAGSSSSPSFEEVIAECAEKYGVSPALVRKLIQVESGGNPRAVSPKGAMGLMQLMPETCRDLGVVNPFDVRENIEGGVRYLRGLLDRFGSLELALAAYNAGPGRVREYGGVPPFKETQEFIRKVLEG</sequence>
<dbReference type="SUPFAM" id="SSF53955">
    <property type="entry name" value="Lysozyme-like"/>
    <property type="match status" value="1"/>
</dbReference>
<comment type="similarity">
    <text evidence="1">Belongs to the transglycosylase Slt family.</text>
</comment>
<gene>
    <name evidence="3" type="ORF">ENU96_05095</name>
</gene>
<dbReference type="Gene3D" id="1.10.530.10">
    <property type="match status" value="1"/>
</dbReference>
<accession>A0A7V4DH95</accession>
<reference evidence="3" key="1">
    <citation type="journal article" date="2020" name="mSystems">
        <title>Genome- and Community-Level Interaction Insights into Carbon Utilization and Element Cycling Functions of Hydrothermarchaeota in Hydrothermal Sediment.</title>
        <authorList>
            <person name="Zhou Z."/>
            <person name="Liu Y."/>
            <person name="Xu W."/>
            <person name="Pan J."/>
            <person name="Luo Z.H."/>
            <person name="Li M."/>
        </authorList>
    </citation>
    <scope>NUCLEOTIDE SEQUENCE [LARGE SCALE GENOMIC DNA]</scope>
    <source>
        <strain evidence="3">SpSt-716</strain>
    </source>
</reference>
<dbReference type="AlphaFoldDB" id="A0A7V4DH95"/>
<comment type="caution">
    <text evidence="3">The sequence shown here is derived from an EMBL/GenBank/DDBJ whole genome shotgun (WGS) entry which is preliminary data.</text>
</comment>
<dbReference type="EMBL" id="DTEN01000206">
    <property type="protein sequence ID" value="HGI75035.1"/>
    <property type="molecule type" value="Genomic_DNA"/>
</dbReference>
<feature type="domain" description="Transglycosylase SLT" evidence="2">
    <location>
        <begin position="43"/>
        <end position="150"/>
    </location>
</feature>
<dbReference type="Pfam" id="PF01464">
    <property type="entry name" value="SLT"/>
    <property type="match status" value="1"/>
</dbReference>